<feature type="domain" description="HTH hxlR-type" evidence="4">
    <location>
        <begin position="20"/>
        <end position="119"/>
    </location>
</feature>
<dbReference type="InterPro" id="IPR036390">
    <property type="entry name" value="WH_DNA-bd_sf"/>
</dbReference>
<evidence type="ECO:0000313" key="6">
    <source>
        <dbReference type="Proteomes" id="UP000198982"/>
    </source>
</evidence>
<dbReference type="AlphaFoldDB" id="A0A1H4N257"/>
<dbReference type="SUPFAM" id="SSF46785">
    <property type="entry name" value="Winged helix' DNA-binding domain"/>
    <property type="match status" value="1"/>
</dbReference>
<evidence type="ECO:0000256" key="1">
    <source>
        <dbReference type="ARBA" id="ARBA00023015"/>
    </source>
</evidence>
<sequence>MSPSHTELPADMPAPDAGGCLATRKILDRIGDKWTLYIVATLAKGPQRFNELKRGIDGISQRMLTLTLRGLERDGLITRTMYPTIPPRVEYELTDMGKTLLEPVMALVNWANENQFAIAQAHERFDEKPESDQVMIQGVIYERR</sequence>
<reference evidence="6" key="1">
    <citation type="submission" date="2016-10" db="EMBL/GenBank/DDBJ databases">
        <authorList>
            <person name="Varghese N."/>
            <person name="Submissions S."/>
        </authorList>
    </citation>
    <scope>NUCLEOTIDE SEQUENCE [LARGE SCALE GENOMIC DNA]</scope>
    <source>
        <strain evidence="6">DSM 9751</strain>
    </source>
</reference>
<gene>
    <name evidence="5" type="ORF">SAMN05216178_2634</name>
</gene>
<evidence type="ECO:0000256" key="2">
    <source>
        <dbReference type="ARBA" id="ARBA00023125"/>
    </source>
</evidence>
<dbReference type="GO" id="GO:0003677">
    <property type="term" value="F:DNA binding"/>
    <property type="evidence" value="ECO:0007669"/>
    <property type="project" value="UniProtKB-KW"/>
</dbReference>
<keyword evidence="6" id="KW-1185">Reference proteome</keyword>
<keyword evidence="1" id="KW-0805">Transcription regulation</keyword>
<accession>A0A1H4N257</accession>
<evidence type="ECO:0000313" key="5">
    <source>
        <dbReference type="EMBL" id="SEB88702.1"/>
    </source>
</evidence>
<dbReference type="PANTHER" id="PTHR33204">
    <property type="entry name" value="TRANSCRIPTIONAL REGULATOR, MARR FAMILY"/>
    <property type="match status" value="1"/>
</dbReference>
<dbReference type="InterPro" id="IPR036388">
    <property type="entry name" value="WH-like_DNA-bd_sf"/>
</dbReference>
<proteinExistence type="predicted"/>
<dbReference type="Gene3D" id="1.10.10.10">
    <property type="entry name" value="Winged helix-like DNA-binding domain superfamily/Winged helix DNA-binding domain"/>
    <property type="match status" value="1"/>
</dbReference>
<dbReference type="PANTHER" id="PTHR33204:SF39">
    <property type="entry name" value="TRANSCRIPTIONAL REGULATORY PROTEIN"/>
    <property type="match status" value="1"/>
</dbReference>
<organism evidence="5 6">
    <name type="scientific">Pseudomonas saponiphila</name>
    <dbReference type="NCBI Taxonomy" id="556534"/>
    <lineage>
        <taxon>Bacteria</taxon>
        <taxon>Pseudomonadati</taxon>
        <taxon>Pseudomonadota</taxon>
        <taxon>Gammaproteobacteria</taxon>
        <taxon>Pseudomonadales</taxon>
        <taxon>Pseudomonadaceae</taxon>
        <taxon>Pseudomonas</taxon>
    </lineage>
</organism>
<keyword evidence="2" id="KW-0238">DNA-binding</keyword>
<dbReference type="EMBL" id="FNTJ01000001">
    <property type="protein sequence ID" value="SEB88702.1"/>
    <property type="molecule type" value="Genomic_DNA"/>
</dbReference>
<evidence type="ECO:0000256" key="3">
    <source>
        <dbReference type="ARBA" id="ARBA00023163"/>
    </source>
</evidence>
<name>A0A1H4N257_9PSED</name>
<keyword evidence="3" id="KW-0804">Transcription</keyword>
<dbReference type="Proteomes" id="UP000198982">
    <property type="component" value="Unassembled WGS sequence"/>
</dbReference>
<dbReference type="PROSITE" id="PS51118">
    <property type="entry name" value="HTH_HXLR"/>
    <property type="match status" value="1"/>
</dbReference>
<protein>
    <submittedName>
        <fullName evidence="5">Transcriptional regulator, HxlR family</fullName>
    </submittedName>
</protein>
<dbReference type="InterPro" id="IPR002577">
    <property type="entry name" value="HTH_HxlR"/>
</dbReference>
<evidence type="ECO:0000259" key="4">
    <source>
        <dbReference type="PROSITE" id="PS51118"/>
    </source>
</evidence>
<dbReference type="Pfam" id="PF01638">
    <property type="entry name" value="HxlR"/>
    <property type="match status" value="1"/>
</dbReference>